<keyword evidence="3" id="KW-0813">Transport</keyword>
<dbReference type="GO" id="GO:0044874">
    <property type="term" value="P:lipoprotein localization to outer membrane"/>
    <property type="evidence" value="ECO:0007669"/>
    <property type="project" value="TreeGrafter"/>
</dbReference>
<keyword evidence="11" id="KW-0449">Lipoprotein</keyword>
<keyword evidence="6 8" id="KW-1133">Transmembrane helix</keyword>
<feature type="transmembrane region" description="Helical" evidence="8">
    <location>
        <begin position="270"/>
        <end position="293"/>
    </location>
</feature>
<feature type="transmembrane region" description="Helical" evidence="8">
    <location>
        <begin position="314"/>
        <end position="342"/>
    </location>
</feature>
<evidence type="ECO:0000256" key="7">
    <source>
        <dbReference type="ARBA" id="ARBA00023136"/>
    </source>
</evidence>
<evidence type="ECO:0000256" key="2">
    <source>
        <dbReference type="ARBA" id="ARBA00005236"/>
    </source>
</evidence>
<evidence type="ECO:0000256" key="6">
    <source>
        <dbReference type="ARBA" id="ARBA00022989"/>
    </source>
</evidence>
<keyword evidence="12" id="KW-1185">Reference proteome</keyword>
<comment type="subcellular location">
    <subcellularLocation>
        <location evidence="1">Cell membrane</location>
        <topology evidence="1">Multi-pass membrane protein</topology>
    </subcellularLocation>
</comment>
<dbReference type="NCBIfam" id="TIGR02212">
    <property type="entry name" value="lolCE"/>
    <property type="match status" value="1"/>
</dbReference>
<keyword evidence="5 8" id="KW-0812">Transmembrane</keyword>
<name>A0A4U1BT17_9GAMM</name>
<protein>
    <submittedName>
        <fullName evidence="11">Lipoprotein-releasing ABC transporter permease subunit LolE</fullName>
    </submittedName>
</protein>
<dbReference type="AlphaFoldDB" id="A0A4U1BT17"/>
<dbReference type="GO" id="GO:0042953">
    <property type="term" value="P:lipoprotein transport"/>
    <property type="evidence" value="ECO:0007669"/>
    <property type="project" value="InterPro"/>
</dbReference>
<keyword evidence="4" id="KW-1003">Cell membrane</keyword>
<proteinExistence type="inferred from homology"/>
<evidence type="ECO:0000313" key="12">
    <source>
        <dbReference type="Proteomes" id="UP000305675"/>
    </source>
</evidence>
<dbReference type="PANTHER" id="PTHR30489:SF0">
    <property type="entry name" value="LIPOPROTEIN-RELEASING SYSTEM TRANSMEMBRANE PROTEIN LOLE"/>
    <property type="match status" value="1"/>
</dbReference>
<evidence type="ECO:0000256" key="3">
    <source>
        <dbReference type="ARBA" id="ARBA00022448"/>
    </source>
</evidence>
<evidence type="ECO:0000256" key="5">
    <source>
        <dbReference type="ARBA" id="ARBA00022692"/>
    </source>
</evidence>
<gene>
    <name evidence="11" type="primary">lolE</name>
    <name evidence="11" type="ORF">FCL42_01930</name>
</gene>
<sequence length="412" mass="44994">MNQFALAWQLGWRFLRARNNNQFISFISLSSIVGVALGVLVLIVVLSAMNGFERELKQRLLAVVPHAELVAVDSPIPDWRAMAADAEQEDSVVATAPFTLVNGLLMKGETLKGISVRGIDPELESKVSAASDYMSDEAWRSLATDNRPLVLGKVLAKELGLELGDKVTLLVPRALHEGRRPPKREVFTLTGVFDLGGEIDRTTAFTNLGSASTIRQFGDGVGGVRLALADVFDAPSTVRRIGYRQDHYLYLNDWTRTQGHLYSDIQLIRMLMYVVLVLMVAVASFNIICSLVMSVRDKRSEIAILRTMGLGRKAVLLAFVIQGALTGLTGCLIGAVLGSALAWRLSSLLAYLEQLFGITILSGEVYFIDFLPSELILSDVLTVSAIAFVVTLIASLYPAWQAAKQEPARALN</sequence>
<feature type="domain" description="ABC3 transporter permease C-terminal" evidence="9">
    <location>
        <begin position="274"/>
        <end position="407"/>
    </location>
</feature>
<dbReference type="RefSeq" id="WP_136861678.1">
    <property type="nucleotide sequence ID" value="NZ_SWCJ01000001.1"/>
</dbReference>
<dbReference type="Pfam" id="PF12704">
    <property type="entry name" value="MacB_PCD"/>
    <property type="match status" value="1"/>
</dbReference>
<reference evidence="11 12" key="1">
    <citation type="submission" date="2019-04" db="EMBL/GenBank/DDBJ databases">
        <authorList>
            <person name="Hwang J.C."/>
        </authorList>
    </citation>
    <scope>NUCLEOTIDE SEQUENCE [LARGE SCALE GENOMIC DNA]</scope>
    <source>
        <strain evidence="11 12">IMCC35002</strain>
    </source>
</reference>
<comment type="caution">
    <text evidence="11">The sequence shown here is derived from an EMBL/GenBank/DDBJ whole genome shotgun (WGS) entry which is preliminary data.</text>
</comment>
<dbReference type="GO" id="GO:0098797">
    <property type="term" value="C:plasma membrane protein complex"/>
    <property type="evidence" value="ECO:0007669"/>
    <property type="project" value="TreeGrafter"/>
</dbReference>
<organism evidence="11 12">
    <name type="scientific">Ferrimonas aestuarii</name>
    <dbReference type="NCBI Taxonomy" id="2569539"/>
    <lineage>
        <taxon>Bacteria</taxon>
        <taxon>Pseudomonadati</taxon>
        <taxon>Pseudomonadota</taxon>
        <taxon>Gammaproteobacteria</taxon>
        <taxon>Alteromonadales</taxon>
        <taxon>Ferrimonadaceae</taxon>
        <taxon>Ferrimonas</taxon>
    </lineage>
</organism>
<accession>A0A4U1BT17</accession>
<comment type="similarity">
    <text evidence="2">Belongs to the ABC-4 integral membrane protein family. LolC/E subfamily.</text>
</comment>
<evidence type="ECO:0000313" key="11">
    <source>
        <dbReference type="EMBL" id="TKB58530.1"/>
    </source>
</evidence>
<dbReference type="InterPro" id="IPR011925">
    <property type="entry name" value="LolCE_TM"/>
</dbReference>
<feature type="transmembrane region" description="Helical" evidence="8">
    <location>
        <begin position="23"/>
        <end position="49"/>
    </location>
</feature>
<keyword evidence="7 8" id="KW-0472">Membrane</keyword>
<dbReference type="InterPro" id="IPR003838">
    <property type="entry name" value="ABC3_permease_C"/>
</dbReference>
<evidence type="ECO:0000256" key="8">
    <source>
        <dbReference type="SAM" id="Phobius"/>
    </source>
</evidence>
<feature type="transmembrane region" description="Helical" evidence="8">
    <location>
        <begin position="380"/>
        <end position="400"/>
    </location>
</feature>
<evidence type="ECO:0000259" key="9">
    <source>
        <dbReference type="Pfam" id="PF02687"/>
    </source>
</evidence>
<evidence type="ECO:0000259" key="10">
    <source>
        <dbReference type="Pfam" id="PF12704"/>
    </source>
</evidence>
<dbReference type="InterPro" id="IPR051447">
    <property type="entry name" value="Lipoprotein-release_system"/>
</dbReference>
<evidence type="ECO:0000256" key="4">
    <source>
        <dbReference type="ARBA" id="ARBA00022475"/>
    </source>
</evidence>
<dbReference type="InterPro" id="IPR025857">
    <property type="entry name" value="MacB_PCD"/>
</dbReference>
<dbReference type="NCBIfam" id="NF008357">
    <property type="entry name" value="PRK11146.1"/>
    <property type="match status" value="1"/>
</dbReference>
<dbReference type="Pfam" id="PF02687">
    <property type="entry name" value="FtsX"/>
    <property type="match status" value="1"/>
</dbReference>
<dbReference type="PANTHER" id="PTHR30489">
    <property type="entry name" value="LIPOPROTEIN-RELEASING SYSTEM TRANSMEMBRANE PROTEIN LOLE"/>
    <property type="match status" value="1"/>
</dbReference>
<feature type="domain" description="MacB-like periplasmic core" evidence="10">
    <location>
        <begin position="31"/>
        <end position="240"/>
    </location>
</feature>
<evidence type="ECO:0000256" key="1">
    <source>
        <dbReference type="ARBA" id="ARBA00004651"/>
    </source>
</evidence>
<dbReference type="OrthoDB" id="9808461at2"/>
<dbReference type="EMBL" id="SWCJ01000001">
    <property type="protein sequence ID" value="TKB58530.1"/>
    <property type="molecule type" value="Genomic_DNA"/>
</dbReference>
<dbReference type="Proteomes" id="UP000305675">
    <property type="component" value="Unassembled WGS sequence"/>
</dbReference>